<reference evidence="8 9" key="1">
    <citation type="journal article" date="2020" name="Nature">
        <title>Isolation of an archaeon at the prokaryote-eukaryote interface.</title>
        <authorList>
            <person name="Imachi H."/>
            <person name="Nobu M.K."/>
            <person name="Nakahara N."/>
            <person name="Morono Y."/>
            <person name="Ogawara M."/>
            <person name="Takaki Y."/>
            <person name="Takano Y."/>
            <person name="Uematsu K."/>
            <person name="Ikuta T."/>
            <person name="Ito M."/>
            <person name="Matsui Y."/>
            <person name="Miyazaki M."/>
            <person name="Murata K."/>
            <person name="Saito Y."/>
            <person name="Sakai S."/>
            <person name="Song C."/>
            <person name="Tasumi E."/>
            <person name="Yamanaka Y."/>
            <person name="Yamaguchi T."/>
            <person name="Kamagata Y."/>
            <person name="Tamaki H."/>
            <person name="Takai K."/>
        </authorList>
    </citation>
    <scope>NUCLEOTIDE SEQUENCE [LARGE SCALE GENOMIC DNA]</scope>
    <source>
        <strain evidence="8 9">MK-D1</strain>
    </source>
</reference>
<dbReference type="GO" id="GO:0046872">
    <property type="term" value="F:metal ion binding"/>
    <property type="evidence" value="ECO:0007669"/>
    <property type="project" value="UniProtKB-KW"/>
</dbReference>
<evidence type="ECO:0000256" key="1">
    <source>
        <dbReference type="ARBA" id="ARBA00022723"/>
    </source>
</evidence>
<evidence type="ECO:0000256" key="3">
    <source>
        <dbReference type="ARBA" id="ARBA00022842"/>
    </source>
</evidence>
<evidence type="ECO:0000256" key="6">
    <source>
        <dbReference type="PIRSR" id="PIRSR006809-2"/>
    </source>
</evidence>
<dbReference type="GO" id="GO:0043022">
    <property type="term" value="F:ribosome binding"/>
    <property type="evidence" value="ECO:0007669"/>
    <property type="project" value="TreeGrafter"/>
</dbReference>
<feature type="binding site" evidence="5">
    <location>
        <begin position="246"/>
        <end position="253"/>
    </location>
    <ligand>
        <name>GTP</name>
        <dbReference type="ChEBI" id="CHEBI:37565"/>
    </ligand>
</feature>
<dbReference type="Gene3D" id="3.40.50.300">
    <property type="entry name" value="P-loop containing nucleotide triphosphate hydrolases"/>
    <property type="match status" value="1"/>
</dbReference>
<dbReference type="RefSeq" id="WP_162306528.1">
    <property type="nucleotide sequence ID" value="NZ_CP042905.2"/>
</dbReference>
<dbReference type="GO" id="GO:0005737">
    <property type="term" value="C:cytoplasm"/>
    <property type="evidence" value="ECO:0007669"/>
    <property type="project" value="TreeGrafter"/>
</dbReference>
<dbReference type="Gene3D" id="3.40.50.11060">
    <property type="entry name" value="GTPase HflX, N-terminal domain"/>
    <property type="match status" value="2"/>
</dbReference>
<dbReference type="InterPro" id="IPR016496">
    <property type="entry name" value="GTPase_HflX"/>
</dbReference>
<dbReference type="NCBIfam" id="TIGR03156">
    <property type="entry name" value="GTP_HflX"/>
    <property type="match status" value="1"/>
</dbReference>
<dbReference type="InterPro" id="IPR042108">
    <property type="entry name" value="GTPase_HflX_N_sf"/>
</dbReference>
<feature type="binding site" evidence="6">
    <location>
        <position position="273"/>
    </location>
    <ligand>
        <name>Mg(2+)</name>
        <dbReference type="ChEBI" id="CHEBI:18420"/>
    </ligand>
</feature>
<organism evidence="8 9">
    <name type="scientific">Promethearchaeum syntrophicum</name>
    <dbReference type="NCBI Taxonomy" id="2594042"/>
    <lineage>
        <taxon>Archaea</taxon>
        <taxon>Promethearchaeati</taxon>
        <taxon>Promethearchaeota</taxon>
        <taxon>Promethearchaeia</taxon>
        <taxon>Promethearchaeales</taxon>
        <taxon>Promethearchaeaceae</taxon>
        <taxon>Promethearchaeum</taxon>
    </lineage>
</organism>
<dbReference type="Pfam" id="PF01926">
    <property type="entry name" value="MMR_HSR1"/>
    <property type="match status" value="1"/>
</dbReference>
<feature type="binding site" evidence="5">
    <location>
        <begin position="370"/>
        <end position="373"/>
    </location>
    <ligand>
        <name>GTP</name>
        <dbReference type="ChEBI" id="CHEBI:37565"/>
    </ligand>
</feature>
<comment type="cofactor">
    <cofactor evidence="6">
        <name>Mg(2+)</name>
        <dbReference type="ChEBI" id="CHEBI:18420"/>
    </cofactor>
</comment>
<gene>
    <name evidence="8" type="primary">hflX</name>
    <name evidence="8" type="ORF">DSAG12_00574</name>
</gene>
<evidence type="ECO:0000256" key="2">
    <source>
        <dbReference type="ARBA" id="ARBA00022741"/>
    </source>
</evidence>
<dbReference type="PRINTS" id="PR00326">
    <property type="entry name" value="GTP1OBG"/>
</dbReference>
<evidence type="ECO:0000259" key="7">
    <source>
        <dbReference type="PROSITE" id="PS51705"/>
    </source>
</evidence>
<dbReference type="PANTHER" id="PTHR10229">
    <property type="entry name" value="GTP-BINDING PROTEIN HFLX"/>
    <property type="match status" value="1"/>
</dbReference>
<evidence type="ECO:0000256" key="4">
    <source>
        <dbReference type="ARBA" id="ARBA00023134"/>
    </source>
</evidence>
<dbReference type="GO" id="GO:0005525">
    <property type="term" value="F:GTP binding"/>
    <property type="evidence" value="ECO:0007669"/>
    <property type="project" value="UniProtKB-KW"/>
</dbReference>
<evidence type="ECO:0000313" key="8">
    <source>
        <dbReference type="EMBL" id="QEE14758.1"/>
    </source>
</evidence>
<dbReference type="PIRSF" id="PIRSF006809">
    <property type="entry name" value="GTP-binding_hflX_prd"/>
    <property type="match status" value="1"/>
</dbReference>
<feature type="binding site" evidence="6">
    <location>
        <position position="253"/>
    </location>
    <ligand>
        <name>Mg(2+)</name>
        <dbReference type="ChEBI" id="CHEBI:18420"/>
    </ligand>
</feature>
<feature type="binding site" evidence="5">
    <location>
        <begin position="301"/>
        <end position="304"/>
    </location>
    <ligand>
        <name>GTP</name>
        <dbReference type="ChEBI" id="CHEBI:37565"/>
    </ligand>
</feature>
<dbReference type="AlphaFoldDB" id="A0A5B9D6I8"/>
<dbReference type="Proteomes" id="UP000321408">
    <property type="component" value="Chromosome"/>
</dbReference>
<feature type="domain" description="Hflx-type G" evidence="7">
    <location>
        <begin position="240"/>
        <end position="421"/>
    </location>
</feature>
<feature type="binding site" evidence="5">
    <location>
        <begin position="400"/>
        <end position="402"/>
    </location>
    <ligand>
        <name>GTP</name>
        <dbReference type="ChEBI" id="CHEBI:37565"/>
    </ligand>
</feature>
<dbReference type="Pfam" id="PF16360">
    <property type="entry name" value="GTP-bdg_M"/>
    <property type="match status" value="1"/>
</dbReference>
<dbReference type="InterPro" id="IPR025121">
    <property type="entry name" value="GTPase_HflX_N"/>
</dbReference>
<keyword evidence="2 5" id="KW-0547">Nucleotide-binding</keyword>
<dbReference type="InterPro" id="IPR030394">
    <property type="entry name" value="G_HFLX_dom"/>
</dbReference>
<dbReference type="EMBL" id="CP042905">
    <property type="protein sequence ID" value="QEE14758.1"/>
    <property type="molecule type" value="Genomic_DNA"/>
</dbReference>
<dbReference type="KEGG" id="psyt:DSAG12_00574"/>
<feature type="binding site" evidence="5">
    <location>
        <begin position="271"/>
        <end position="275"/>
    </location>
    <ligand>
        <name>GTP</name>
        <dbReference type="ChEBI" id="CHEBI:37565"/>
    </ligand>
</feature>
<evidence type="ECO:0000313" key="9">
    <source>
        <dbReference type="Proteomes" id="UP000321408"/>
    </source>
</evidence>
<dbReference type="InterPro" id="IPR027417">
    <property type="entry name" value="P-loop_NTPase"/>
</dbReference>
<accession>A0A5B9D6I8</accession>
<name>A0A5B9D6I8_9ARCH</name>
<keyword evidence="1 6" id="KW-0479">Metal-binding</keyword>
<dbReference type="GeneID" id="41328578"/>
<keyword evidence="4 5" id="KW-0342">GTP-binding</keyword>
<evidence type="ECO:0000256" key="5">
    <source>
        <dbReference type="PIRSR" id="PIRSR006809-1"/>
    </source>
</evidence>
<dbReference type="PANTHER" id="PTHR10229:SF8">
    <property type="entry name" value="GTPASE HFLX"/>
    <property type="match status" value="1"/>
</dbReference>
<sequence>MINSLLKTAIVVQVYCPTLFPYDIDEMKGLAKTAGYNIISIIPQNLDHINPKFFLGKGKVELINTGIDNFFFNHHHNQYVEELLESEEFDENGNPFEEYENKEDNIEFDFPETIHKRKDITIIFNNRLGNMHRLNLTKIWDLKVIDRDELVLEIFERHAQTHESKLQIELARLNLETNIIKKELGQHLEEKQGRDFKGKGRKGWEPKMQAYRGRKKKIRDELKVISKRRNLRRKGRSKFFNVGLIGYTNAGKSTILNQLAKSRFETAQQEFTTITPVSRKVVFPSFKENGKWDGQEVIITDSVGFIMDMSPALINAFLSTLEEFQFSDLLLLIVDISEPKFEAILDKIRTTFTIMAQILVMEIPRVLVLNKIDELSEEFLQKRVEKIREIYPEIPNVSISALDKTGFEKISEIIIAFKQQKKYH</sequence>
<dbReference type="PROSITE" id="PS51705">
    <property type="entry name" value="G_HFLX"/>
    <property type="match status" value="1"/>
</dbReference>
<dbReference type="SUPFAM" id="SSF52540">
    <property type="entry name" value="P-loop containing nucleoside triphosphate hydrolases"/>
    <property type="match status" value="1"/>
</dbReference>
<protein>
    <submittedName>
        <fullName evidence="8">GTPase HflX</fullName>
    </submittedName>
</protein>
<dbReference type="Pfam" id="PF13167">
    <property type="entry name" value="GTP-bdg_N"/>
    <property type="match status" value="2"/>
</dbReference>
<dbReference type="Gene3D" id="6.10.250.2860">
    <property type="match status" value="1"/>
</dbReference>
<dbReference type="InterPro" id="IPR005225">
    <property type="entry name" value="Small_GTP-bd"/>
</dbReference>
<dbReference type="OrthoDB" id="10150at2157"/>
<proteinExistence type="predicted"/>
<dbReference type="InterPro" id="IPR032305">
    <property type="entry name" value="GTP-bd_M"/>
</dbReference>
<keyword evidence="3 6" id="KW-0460">Magnesium</keyword>
<dbReference type="NCBIfam" id="TIGR00231">
    <property type="entry name" value="small_GTP"/>
    <property type="match status" value="1"/>
</dbReference>
<reference evidence="8 9" key="2">
    <citation type="journal article" date="2024" name="Int. J. Syst. Evol. Microbiol.">
        <title>Promethearchaeum syntrophicum gen. nov., sp. nov., an anaerobic, obligately syntrophic archaeon, the first isolate of the lineage 'Asgard' archaea, and proposal of the new archaeal phylum Promethearchaeota phyl. nov. and kingdom Promethearchaeati regn. nov.</title>
        <authorList>
            <person name="Imachi H."/>
            <person name="Nobu M.K."/>
            <person name="Kato S."/>
            <person name="Takaki Y."/>
            <person name="Miyazaki M."/>
            <person name="Miyata M."/>
            <person name="Ogawara M."/>
            <person name="Saito Y."/>
            <person name="Sakai S."/>
            <person name="Tahara Y.O."/>
            <person name="Takano Y."/>
            <person name="Tasumi E."/>
            <person name="Uematsu K."/>
            <person name="Yoshimura T."/>
            <person name="Itoh T."/>
            <person name="Ohkuma M."/>
            <person name="Takai K."/>
        </authorList>
    </citation>
    <scope>NUCLEOTIDE SEQUENCE [LARGE SCALE GENOMIC DNA]</scope>
    <source>
        <strain evidence="8 9">MK-D1</strain>
    </source>
</reference>
<dbReference type="InterPro" id="IPR006073">
    <property type="entry name" value="GTP-bd"/>
</dbReference>
<keyword evidence="9" id="KW-1185">Reference proteome</keyword>